<evidence type="ECO:0000256" key="3">
    <source>
        <dbReference type="ARBA" id="ARBA00022679"/>
    </source>
</evidence>
<dbReference type="HAMAP" id="MF_00357">
    <property type="entry name" value="RNApol_bact_RpoE"/>
    <property type="match status" value="1"/>
</dbReference>
<protein>
    <recommendedName>
        <fullName evidence="6">Probable DNA-directed RNA polymerase subunit delta</fullName>
    </recommendedName>
    <alternativeName>
        <fullName evidence="6">RNAP delta factor</fullName>
    </alternativeName>
</protein>
<dbReference type="InterPro" id="IPR007759">
    <property type="entry name" value="Asxl_HARE-HTH"/>
</dbReference>
<evidence type="ECO:0000256" key="7">
    <source>
        <dbReference type="SAM" id="MobiDB-lite"/>
    </source>
</evidence>
<keyword evidence="3 6" id="KW-0808">Transferase</keyword>
<comment type="function">
    <text evidence="6">Participates in both the initiation and recycling phases of transcription. In the presence of the delta subunit, RNAP displays an increased specificity of transcription, a decreased affinity for nucleic acids, and an increased efficiency of RNA synthesis because of enhanced recycling.</text>
</comment>
<organism evidence="9 10">
    <name type="scientific">Lysinibacillus alkalisoli</name>
    <dbReference type="NCBI Taxonomy" id="1911548"/>
    <lineage>
        <taxon>Bacteria</taxon>
        <taxon>Bacillati</taxon>
        <taxon>Bacillota</taxon>
        <taxon>Bacilli</taxon>
        <taxon>Bacillales</taxon>
        <taxon>Bacillaceae</taxon>
        <taxon>Lysinibacillus</taxon>
    </lineage>
</organism>
<dbReference type="RefSeq" id="WP_188613278.1">
    <property type="nucleotide sequence ID" value="NZ_BMJT01000001.1"/>
</dbReference>
<dbReference type="Gene3D" id="1.10.10.1250">
    <property type="entry name" value="RNA polymerase, subunit delta, N-terminal domain"/>
    <property type="match status" value="1"/>
</dbReference>
<dbReference type="EMBL" id="BMJT01000001">
    <property type="protein sequence ID" value="GGG12395.1"/>
    <property type="molecule type" value="Genomic_DNA"/>
</dbReference>
<evidence type="ECO:0000256" key="4">
    <source>
        <dbReference type="ARBA" id="ARBA00022695"/>
    </source>
</evidence>
<evidence type="ECO:0000256" key="2">
    <source>
        <dbReference type="ARBA" id="ARBA00022478"/>
    </source>
</evidence>
<feature type="domain" description="HTH HARE-type" evidence="8">
    <location>
        <begin position="14"/>
        <end position="81"/>
    </location>
</feature>
<sequence length="195" mass="23110">MDFRNMTAQQLAEEALVDLAYAVLKDQRRSLNFEALMAELQKLKGLTNAELQTKLQQFYTDINIDGRFLLNQEDGWGLREWYKVEQIEEETAPSVKTRKKKSKAKEDDFDDVEELEAEEALEFDDELEDYEEDEEEDEKPVVEPIGFGKEDELEEEEIEEEAEIDEVLIEDEEFELDEEDEDLEEDDEEEYEEEK</sequence>
<reference evidence="9" key="1">
    <citation type="journal article" date="2014" name="Int. J. Syst. Evol. Microbiol.">
        <title>Complete genome sequence of Corynebacterium casei LMG S-19264T (=DSM 44701T), isolated from a smear-ripened cheese.</title>
        <authorList>
            <consortium name="US DOE Joint Genome Institute (JGI-PGF)"/>
            <person name="Walter F."/>
            <person name="Albersmeier A."/>
            <person name="Kalinowski J."/>
            <person name="Ruckert C."/>
        </authorList>
    </citation>
    <scope>NUCLEOTIDE SEQUENCE</scope>
    <source>
        <strain evidence="9">CGMCC 1.15760</strain>
    </source>
</reference>
<dbReference type="InterPro" id="IPR029757">
    <property type="entry name" value="RpoE"/>
</dbReference>
<dbReference type="InterPro" id="IPR038087">
    <property type="entry name" value="RNAP_delta_N_dom_sf"/>
</dbReference>
<keyword evidence="10" id="KW-1185">Reference proteome</keyword>
<comment type="caution">
    <text evidence="9">The sequence shown here is derived from an EMBL/GenBank/DDBJ whole genome shotgun (WGS) entry which is preliminary data.</text>
</comment>
<dbReference type="GO" id="GO:0000428">
    <property type="term" value="C:DNA-directed RNA polymerase complex"/>
    <property type="evidence" value="ECO:0007669"/>
    <property type="project" value="UniProtKB-KW"/>
</dbReference>
<gene>
    <name evidence="6" type="primary">rpoE</name>
    <name evidence="9" type="ORF">GCM10007425_03400</name>
</gene>
<comment type="subunit">
    <text evidence="6">RNAP is composed of a core of 2 alpha, a beta and a beta' subunits. The core is associated with a delta subunit and one of several sigma factors.</text>
</comment>
<name>A0A917FWT7_9BACI</name>
<accession>A0A917FWT7</accession>
<dbReference type="AlphaFoldDB" id="A0A917FWT7"/>
<keyword evidence="2 6" id="KW-0240">DNA-directed RNA polymerase</keyword>
<evidence type="ECO:0000313" key="9">
    <source>
        <dbReference type="EMBL" id="GGG12395.1"/>
    </source>
</evidence>
<dbReference type="GO" id="GO:0006355">
    <property type="term" value="P:regulation of DNA-templated transcription"/>
    <property type="evidence" value="ECO:0007669"/>
    <property type="project" value="UniProtKB-UniRule"/>
</dbReference>
<evidence type="ECO:0000256" key="1">
    <source>
        <dbReference type="ARBA" id="ARBA00009828"/>
    </source>
</evidence>
<comment type="similarity">
    <text evidence="1 6">Belongs to the RpoE family.</text>
</comment>
<reference evidence="9" key="2">
    <citation type="submission" date="2020-09" db="EMBL/GenBank/DDBJ databases">
        <authorList>
            <person name="Sun Q."/>
            <person name="Zhou Y."/>
        </authorList>
    </citation>
    <scope>NUCLEOTIDE SEQUENCE</scope>
    <source>
        <strain evidence="9">CGMCC 1.15760</strain>
    </source>
</reference>
<evidence type="ECO:0000259" key="8">
    <source>
        <dbReference type="PROSITE" id="PS51913"/>
    </source>
</evidence>
<dbReference type="PROSITE" id="PS51913">
    <property type="entry name" value="HTH_HARE"/>
    <property type="match status" value="1"/>
</dbReference>
<feature type="region of interest" description="Disordered" evidence="7">
    <location>
        <begin position="94"/>
        <end position="195"/>
    </location>
</feature>
<evidence type="ECO:0000256" key="5">
    <source>
        <dbReference type="ARBA" id="ARBA00023163"/>
    </source>
</evidence>
<feature type="compositionally biased region" description="Acidic residues" evidence="7">
    <location>
        <begin position="107"/>
        <end position="138"/>
    </location>
</feature>
<evidence type="ECO:0000256" key="6">
    <source>
        <dbReference type="HAMAP-Rule" id="MF_00357"/>
    </source>
</evidence>
<dbReference type="GO" id="GO:0003899">
    <property type="term" value="F:DNA-directed RNA polymerase activity"/>
    <property type="evidence" value="ECO:0007669"/>
    <property type="project" value="UniProtKB-UniRule"/>
</dbReference>
<dbReference type="Pfam" id="PF05066">
    <property type="entry name" value="HARE-HTH"/>
    <property type="match status" value="1"/>
</dbReference>
<feature type="compositionally biased region" description="Acidic residues" evidence="7">
    <location>
        <begin position="151"/>
        <end position="195"/>
    </location>
</feature>
<proteinExistence type="inferred from homology"/>
<dbReference type="NCBIfam" id="TIGR04567">
    <property type="entry name" value="RNAP_delt_lowGC"/>
    <property type="match status" value="1"/>
</dbReference>
<dbReference type="Proteomes" id="UP000616608">
    <property type="component" value="Unassembled WGS sequence"/>
</dbReference>
<evidence type="ECO:0000313" key="10">
    <source>
        <dbReference type="Proteomes" id="UP000616608"/>
    </source>
</evidence>
<dbReference type="GO" id="GO:0006351">
    <property type="term" value="P:DNA-templated transcription"/>
    <property type="evidence" value="ECO:0007669"/>
    <property type="project" value="InterPro"/>
</dbReference>
<keyword evidence="4 6" id="KW-0548">Nucleotidyltransferase</keyword>
<keyword evidence="5 6" id="KW-0804">Transcription</keyword>